<keyword evidence="3 6" id="KW-0812">Transmembrane</keyword>
<comment type="subcellular location">
    <subcellularLocation>
        <location evidence="1">Cell membrane</location>
        <topology evidence="1">Multi-pass membrane protein</topology>
    </subcellularLocation>
</comment>
<evidence type="ECO:0000313" key="8">
    <source>
        <dbReference type="EMBL" id="QCW82944.1"/>
    </source>
</evidence>
<dbReference type="PANTHER" id="PTHR33406">
    <property type="entry name" value="MEMBRANE PROTEIN MJ1562-RELATED"/>
    <property type="match status" value="1"/>
</dbReference>
<dbReference type="PANTHER" id="PTHR33406:SF12">
    <property type="entry name" value="BLR2997 PROTEIN"/>
    <property type="match status" value="1"/>
</dbReference>
<organism evidence="8 9">
    <name type="scientific">Methylotuvimicrobium buryatense</name>
    <name type="common">Methylomicrobium buryatense</name>
    <dbReference type="NCBI Taxonomy" id="95641"/>
    <lineage>
        <taxon>Bacteria</taxon>
        <taxon>Pseudomonadati</taxon>
        <taxon>Pseudomonadota</taxon>
        <taxon>Gammaproteobacteria</taxon>
        <taxon>Methylococcales</taxon>
        <taxon>Methylococcaceae</taxon>
        <taxon>Methylotuvimicrobium</taxon>
    </lineage>
</organism>
<dbReference type="InterPro" id="IPR000731">
    <property type="entry name" value="SSD"/>
</dbReference>
<evidence type="ECO:0000313" key="9">
    <source>
        <dbReference type="Proteomes" id="UP000305881"/>
    </source>
</evidence>
<keyword evidence="4 6" id="KW-1133">Transmembrane helix</keyword>
<dbReference type="EMBL" id="CP035467">
    <property type="protein sequence ID" value="QCW82944.1"/>
    <property type="molecule type" value="Genomic_DNA"/>
</dbReference>
<dbReference type="OrthoDB" id="9803781at2"/>
<gene>
    <name evidence="8" type="ORF">EQU24_12360</name>
</gene>
<feature type="transmembrane region" description="Helical" evidence="6">
    <location>
        <begin position="672"/>
        <end position="693"/>
    </location>
</feature>
<feature type="transmembrane region" description="Helical" evidence="6">
    <location>
        <begin position="30"/>
        <end position="54"/>
    </location>
</feature>
<reference evidence="9" key="1">
    <citation type="journal article" date="2019" name="J. Bacteriol.">
        <title>A Mutagenic Screen Identifies a TonB-Dependent Receptor Required for the Lanthanide Metal Switch in the Type I Methanotroph 'Methylotuvimicrobium buryatense' 5GB1C.</title>
        <authorList>
            <person name="Groom J.D."/>
            <person name="Ford S.M."/>
            <person name="Pesesky M.W."/>
            <person name="Lidstrom M.E."/>
        </authorList>
    </citation>
    <scope>NUCLEOTIDE SEQUENCE [LARGE SCALE GENOMIC DNA]</scope>
    <source>
        <strain evidence="9">5GB1C</strain>
    </source>
</reference>
<feature type="transmembrane region" description="Helical" evidence="6">
    <location>
        <begin position="620"/>
        <end position="639"/>
    </location>
</feature>
<accession>A0A4P9UNL3</accession>
<dbReference type="PROSITE" id="PS50156">
    <property type="entry name" value="SSD"/>
    <property type="match status" value="2"/>
</dbReference>
<dbReference type="InterPro" id="IPR050545">
    <property type="entry name" value="Mycobact_MmpL"/>
</dbReference>
<feature type="domain" description="SSD" evidence="7">
    <location>
        <begin position="264"/>
        <end position="389"/>
    </location>
</feature>
<feature type="transmembrane region" description="Helical" evidence="6">
    <location>
        <begin position="646"/>
        <end position="666"/>
    </location>
</feature>
<dbReference type="AlphaFoldDB" id="A0A4P9UNL3"/>
<evidence type="ECO:0000256" key="3">
    <source>
        <dbReference type="ARBA" id="ARBA00022692"/>
    </source>
</evidence>
<proteinExistence type="predicted"/>
<name>A0A4P9UNL3_METBY</name>
<dbReference type="Pfam" id="PF03176">
    <property type="entry name" value="MMPL"/>
    <property type="match status" value="2"/>
</dbReference>
<dbReference type="SUPFAM" id="SSF82866">
    <property type="entry name" value="Multidrug efflux transporter AcrB transmembrane domain"/>
    <property type="match status" value="2"/>
</dbReference>
<feature type="transmembrane region" description="Helical" evidence="6">
    <location>
        <begin position="413"/>
        <end position="434"/>
    </location>
</feature>
<protein>
    <submittedName>
        <fullName evidence="8">RND family transporter</fullName>
    </submittedName>
</protein>
<dbReference type="STRING" id="675511.GCA_000341735_00567"/>
<evidence type="ECO:0000256" key="6">
    <source>
        <dbReference type="SAM" id="Phobius"/>
    </source>
</evidence>
<keyword evidence="2" id="KW-1003">Cell membrane</keyword>
<feature type="transmembrane region" description="Helical" evidence="6">
    <location>
        <begin position="241"/>
        <end position="257"/>
    </location>
</feature>
<sequence>MHNLANLKQQIIYMPWKSVSHRLSHWVTYYPWRVLLLVFSVVVALSSGAMNLGFNSDSRVYFSKENPRLLAFEALEAVYNRTDSVFFVIQPPNDSIFNLSSLQAIAQLTQAAWQLPYASRVDSIVNFQHSYSDNENIIIADLIPDPKALTETEILSIKKTALNEPLLVNRLVSVNGHVAGVNVNVHLPGKSPMESIRLAERARKLAGEIESQYPGVKIRISGIAMMSNAFVEVAMSDNLKLLPLMYSVIIGVLWLSLRSLSATFAVVLLIMLAMASALGTFGWFHGHLTPTSAVAPTIIMTVAVADCLHVLLAIRQNMEAGQEKKQAIQESLHSNFQPILLTSVSTMLGFLGMNFSEAPPFRDFGNIVATGVAAALFLTLTLLPSLITLLPIRPRLKQQRTERPMHHLAIFVIRYRKALLPINGLLAMILIGYAPDNELNDEFVNYFGKSIEFRQDTDFLSQHLGGIYTIEYSLDTQQEGGVQEPVFLRNLDRFNDWLKKQPETVHVNTVTDIFKRLNKNMHDDDPKYYALPDRRELASQYLLMYELSLPYGLDLNDQINADKSGTRVIVTLKNLSSKQMLTFESRSKAWLKTDMPETNIETGSTALMFAHVGQRNIRSMITGTLLVLVFISFILIGAFRSLSLGLISIIPNLTPSIAAFGIWALIDGRVGLSLSVVASITLGIVVDDTIHFISKYRHARLEKNYGCREAIRHAFSTVGEAIWITSAVLICGFIVLSFSPFTINSEMGLMTAITLTIALFLDLLLLPPLLMLWDGDANNRK</sequence>
<keyword evidence="9" id="KW-1185">Reference proteome</keyword>
<feature type="transmembrane region" description="Helical" evidence="6">
    <location>
        <begin position="721"/>
        <end position="743"/>
    </location>
</feature>
<evidence type="ECO:0000259" key="7">
    <source>
        <dbReference type="PROSITE" id="PS50156"/>
    </source>
</evidence>
<dbReference type="KEGG" id="mbur:EQU24_12360"/>
<dbReference type="InterPro" id="IPR004869">
    <property type="entry name" value="MMPL_dom"/>
</dbReference>
<feature type="transmembrane region" description="Helical" evidence="6">
    <location>
        <begin position="749"/>
        <end position="773"/>
    </location>
</feature>
<evidence type="ECO:0000256" key="4">
    <source>
        <dbReference type="ARBA" id="ARBA00022989"/>
    </source>
</evidence>
<evidence type="ECO:0000256" key="5">
    <source>
        <dbReference type="ARBA" id="ARBA00023136"/>
    </source>
</evidence>
<feature type="transmembrane region" description="Helical" evidence="6">
    <location>
        <begin position="335"/>
        <end position="355"/>
    </location>
</feature>
<feature type="domain" description="SSD" evidence="7">
    <location>
        <begin position="644"/>
        <end position="772"/>
    </location>
</feature>
<feature type="transmembrane region" description="Helical" evidence="6">
    <location>
        <begin position="264"/>
        <end position="286"/>
    </location>
</feature>
<feature type="transmembrane region" description="Helical" evidence="6">
    <location>
        <begin position="367"/>
        <end position="392"/>
    </location>
</feature>
<feature type="transmembrane region" description="Helical" evidence="6">
    <location>
        <begin position="292"/>
        <end position="314"/>
    </location>
</feature>
<evidence type="ECO:0000256" key="1">
    <source>
        <dbReference type="ARBA" id="ARBA00004651"/>
    </source>
</evidence>
<dbReference type="Proteomes" id="UP000305881">
    <property type="component" value="Chromosome"/>
</dbReference>
<keyword evidence="5 6" id="KW-0472">Membrane</keyword>
<evidence type="ECO:0000256" key="2">
    <source>
        <dbReference type="ARBA" id="ARBA00022475"/>
    </source>
</evidence>
<dbReference type="GO" id="GO:0005886">
    <property type="term" value="C:plasma membrane"/>
    <property type="evidence" value="ECO:0007669"/>
    <property type="project" value="UniProtKB-SubCell"/>
</dbReference>
<dbReference type="Gene3D" id="1.20.1640.10">
    <property type="entry name" value="Multidrug efflux transporter AcrB transmembrane domain"/>
    <property type="match status" value="2"/>
</dbReference>